<keyword evidence="1" id="KW-0812">Transmembrane</keyword>
<protein>
    <recommendedName>
        <fullName evidence="2">Retrotransposon gag domain-containing protein</fullName>
    </recommendedName>
</protein>
<dbReference type="Gramene" id="C.cajan_36809.t">
    <property type="protein sequence ID" value="C.cajan_36809.t.cds1"/>
    <property type="gene ID" value="C.cajan_36809"/>
</dbReference>
<evidence type="ECO:0000256" key="1">
    <source>
        <dbReference type="SAM" id="Phobius"/>
    </source>
</evidence>
<dbReference type="AlphaFoldDB" id="A0A151RBT7"/>
<dbReference type="InterPro" id="IPR005162">
    <property type="entry name" value="Retrotrans_gag_dom"/>
</dbReference>
<evidence type="ECO:0000313" key="3">
    <source>
        <dbReference type="EMBL" id="KYP40042.1"/>
    </source>
</evidence>
<accession>A0A151RBT7</accession>
<proteinExistence type="predicted"/>
<dbReference type="Proteomes" id="UP000075243">
    <property type="component" value="Unassembled WGS sequence"/>
</dbReference>
<keyword evidence="1" id="KW-1133">Transmembrane helix</keyword>
<dbReference type="Pfam" id="PF03732">
    <property type="entry name" value="Retrotrans_gag"/>
    <property type="match status" value="1"/>
</dbReference>
<keyword evidence="4" id="KW-1185">Reference proteome</keyword>
<organism evidence="3 4">
    <name type="scientific">Cajanus cajan</name>
    <name type="common">Pigeon pea</name>
    <name type="synonym">Cajanus indicus</name>
    <dbReference type="NCBI Taxonomy" id="3821"/>
    <lineage>
        <taxon>Eukaryota</taxon>
        <taxon>Viridiplantae</taxon>
        <taxon>Streptophyta</taxon>
        <taxon>Embryophyta</taxon>
        <taxon>Tracheophyta</taxon>
        <taxon>Spermatophyta</taxon>
        <taxon>Magnoliopsida</taxon>
        <taxon>eudicotyledons</taxon>
        <taxon>Gunneridae</taxon>
        <taxon>Pentapetalae</taxon>
        <taxon>rosids</taxon>
        <taxon>fabids</taxon>
        <taxon>Fabales</taxon>
        <taxon>Fabaceae</taxon>
        <taxon>Papilionoideae</taxon>
        <taxon>50 kb inversion clade</taxon>
        <taxon>NPAAA clade</taxon>
        <taxon>indigoferoid/millettioid clade</taxon>
        <taxon>Phaseoleae</taxon>
        <taxon>Cajanus</taxon>
    </lineage>
</organism>
<feature type="domain" description="Retrotransposon gag" evidence="2">
    <location>
        <begin position="2"/>
        <end position="84"/>
    </location>
</feature>
<feature type="transmembrane region" description="Helical" evidence="1">
    <location>
        <begin position="110"/>
        <end position="131"/>
    </location>
</feature>
<gene>
    <name evidence="3" type="ORF">KK1_038624</name>
</gene>
<reference evidence="3" key="1">
    <citation type="journal article" date="2012" name="Nat. Biotechnol.">
        <title>Draft genome sequence of pigeonpea (Cajanus cajan), an orphan legume crop of resource-poor farmers.</title>
        <authorList>
            <person name="Varshney R.K."/>
            <person name="Chen W."/>
            <person name="Li Y."/>
            <person name="Bharti A.K."/>
            <person name="Saxena R.K."/>
            <person name="Schlueter J.A."/>
            <person name="Donoghue M.T."/>
            <person name="Azam S."/>
            <person name="Fan G."/>
            <person name="Whaley A.M."/>
            <person name="Farmer A.D."/>
            <person name="Sheridan J."/>
            <person name="Iwata A."/>
            <person name="Tuteja R."/>
            <person name="Penmetsa R.V."/>
            <person name="Wu W."/>
            <person name="Upadhyaya H.D."/>
            <person name="Yang S.P."/>
            <person name="Shah T."/>
            <person name="Saxena K.B."/>
            <person name="Michael T."/>
            <person name="McCombie W.R."/>
            <person name="Yang B."/>
            <person name="Zhang G."/>
            <person name="Yang H."/>
            <person name="Wang J."/>
            <person name="Spillane C."/>
            <person name="Cook D.R."/>
            <person name="May G.D."/>
            <person name="Xu X."/>
            <person name="Jackson S.A."/>
        </authorList>
    </citation>
    <scope>NUCLEOTIDE SEQUENCE [LARGE SCALE GENOMIC DNA]</scope>
</reference>
<name>A0A151RBT7_CAJCA</name>
<keyword evidence="1" id="KW-0472">Membrane</keyword>
<sequence>MRGDALAWFKWMFYNQQLGDWLSFSHALEVHFGPSSYENPQATLFKLKKTGTVTDYQTAFEKLNNQVFGLDPAAIRNCFISGLLEDIQKELAILKPQTVSQAVTSQFSKWLLLLLLLLLLFSHNLVIIFYFNCN</sequence>
<evidence type="ECO:0000313" key="4">
    <source>
        <dbReference type="Proteomes" id="UP000075243"/>
    </source>
</evidence>
<evidence type="ECO:0000259" key="2">
    <source>
        <dbReference type="Pfam" id="PF03732"/>
    </source>
</evidence>
<dbReference type="EMBL" id="KQ483863">
    <property type="protein sequence ID" value="KYP40042.1"/>
    <property type="molecule type" value="Genomic_DNA"/>
</dbReference>